<accession>A0AAE8SD12</accession>
<feature type="transmembrane region" description="Helical" evidence="4">
    <location>
        <begin position="483"/>
        <end position="507"/>
    </location>
</feature>
<dbReference type="InterPro" id="IPR011043">
    <property type="entry name" value="Gal_Oxase/kelch_b-propeller"/>
</dbReference>
<feature type="chain" id="PRO_5042241682" description="Kelch repeat-containing protein" evidence="5">
    <location>
        <begin position="22"/>
        <end position="614"/>
    </location>
</feature>
<evidence type="ECO:0000313" key="6">
    <source>
        <dbReference type="EMBL" id="SPJ71325.1"/>
    </source>
</evidence>
<protein>
    <recommendedName>
        <fullName evidence="8">Kelch repeat-containing protein</fullName>
    </recommendedName>
</protein>
<dbReference type="InterPro" id="IPR015915">
    <property type="entry name" value="Kelch-typ_b-propeller"/>
</dbReference>
<dbReference type="Proteomes" id="UP001187734">
    <property type="component" value="Unassembled WGS sequence"/>
</dbReference>
<evidence type="ECO:0000313" key="7">
    <source>
        <dbReference type="Proteomes" id="UP001187734"/>
    </source>
</evidence>
<keyword evidence="7" id="KW-1185">Reference proteome</keyword>
<evidence type="ECO:0000256" key="5">
    <source>
        <dbReference type="SAM" id="SignalP"/>
    </source>
</evidence>
<organism evidence="6 7">
    <name type="scientific">Fusarium torulosum</name>
    <dbReference type="NCBI Taxonomy" id="33205"/>
    <lineage>
        <taxon>Eukaryota</taxon>
        <taxon>Fungi</taxon>
        <taxon>Dikarya</taxon>
        <taxon>Ascomycota</taxon>
        <taxon>Pezizomycotina</taxon>
        <taxon>Sordariomycetes</taxon>
        <taxon>Hypocreomycetidae</taxon>
        <taxon>Hypocreales</taxon>
        <taxon>Nectriaceae</taxon>
        <taxon>Fusarium</taxon>
    </lineage>
</organism>
<keyword evidence="2" id="KW-0408">Iron</keyword>
<evidence type="ECO:0000256" key="4">
    <source>
        <dbReference type="SAM" id="Phobius"/>
    </source>
</evidence>
<evidence type="ECO:0000256" key="2">
    <source>
        <dbReference type="ARBA" id="ARBA00023004"/>
    </source>
</evidence>
<feature type="signal peptide" evidence="5">
    <location>
        <begin position="1"/>
        <end position="21"/>
    </location>
</feature>
<keyword evidence="4" id="KW-1133">Transmembrane helix</keyword>
<keyword evidence="4" id="KW-0812">Transmembrane</keyword>
<evidence type="ECO:0000256" key="1">
    <source>
        <dbReference type="ARBA" id="ARBA00022737"/>
    </source>
</evidence>
<feature type="compositionally biased region" description="Polar residues" evidence="3">
    <location>
        <begin position="548"/>
        <end position="572"/>
    </location>
</feature>
<dbReference type="EMBL" id="ONZP01000037">
    <property type="protein sequence ID" value="SPJ71325.1"/>
    <property type="molecule type" value="Genomic_DNA"/>
</dbReference>
<feature type="region of interest" description="Disordered" evidence="3">
    <location>
        <begin position="424"/>
        <end position="482"/>
    </location>
</feature>
<evidence type="ECO:0008006" key="8">
    <source>
        <dbReference type="Google" id="ProtNLM"/>
    </source>
</evidence>
<dbReference type="Gene3D" id="2.120.10.80">
    <property type="entry name" value="Kelch-type beta propeller"/>
    <property type="match status" value="1"/>
</dbReference>
<name>A0AAE8SD12_9HYPO</name>
<proteinExistence type="predicted"/>
<gene>
    <name evidence="6" type="ORF">FTOL_01053</name>
</gene>
<dbReference type="PANTHER" id="PTHR47435">
    <property type="entry name" value="KELCH REPEAT PROTEIN (AFU_ORTHOLOGUE AFUA_5G12780)"/>
    <property type="match status" value="1"/>
</dbReference>
<comment type="caution">
    <text evidence="6">The sequence shown here is derived from an EMBL/GenBank/DDBJ whole genome shotgun (WGS) entry which is preliminary data.</text>
</comment>
<feature type="region of interest" description="Disordered" evidence="3">
    <location>
        <begin position="525"/>
        <end position="614"/>
    </location>
</feature>
<keyword evidence="5" id="KW-0732">Signal</keyword>
<dbReference type="PANTHER" id="PTHR47435:SF4">
    <property type="entry name" value="KELCH REPEAT PROTEIN (AFU_ORTHOLOGUE AFUA_5G12780)"/>
    <property type="match status" value="1"/>
</dbReference>
<keyword evidence="1" id="KW-0677">Repeat</keyword>
<dbReference type="AlphaFoldDB" id="A0AAE8SD12"/>
<keyword evidence="4" id="KW-0472">Membrane</keyword>
<sequence>MQEPWMVVVLSALFIFDWVIAKNPKDNFCRRFAHQTTVVDDKLYIDGGWVNFDDFQQTHENYSNTWLSYHDLNHLVKRNGELWPDLKITLSKNDSIPSVNGGVLWGDSINKRFYLYGGEWNNGFAQEPYSLISYDILYDKWDDFGTPDLAPPPKIASYGAGVGISEIGMGYYLGGWISNASMSGWTGERNMSSNFYSYSYDSANFQQKASPDKYPRAEGGMVWIPAGDSLGMLVYLGGIVDPYGNGTEAPQPFDEIFVFDTVGNSWSTQKATGVIPQNRRQFCVDVAWAPDKSTFNIYLWGGLSVQPPVVNATSFNDIYILTLPSFTWVKAYPDHKGNATLEPMYRHYSATCNMVKHMSQLFVIGGTYTDSDDCDLAVDAWSMHNFWTGTYHNEGNNKTYWALFDPKVADNVVPADVYNVTGGDKDGGAKITAPKGGFDTGNKPLEDLFARRPSIAERTPTRQVSSPTSPTSPPSPKDPSSGLSTGAIVGIAISGAVGLVLLLLVWYNMGKRVLRRREERRQSGMTQIHYGTYEGSGASPPSTVSPPLWNSTWTTSAEPVSPQHTSPQQSVSLPRPSPTELPTEYHGSMQGIAELPQHAGTSKSPVSPGEGSHG</sequence>
<reference evidence="6" key="1">
    <citation type="submission" date="2018-03" db="EMBL/GenBank/DDBJ databases">
        <authorList>
            <person name="Guldener U."/>
        </authorList>
    </citation>
    <scope>NUCLEOTIDE SEQUENCE</scope>
</reference>
<evidence type="ECO:0000256" key="3">
    <source>
        <dbReference type="SAM" id="MobiDB-lite"/>
    </source>
</evidence>
<dbReference type="SUPFAM" id="SSF50965">
    <property type="entry name" value="Galactose oxidase, central domain"/>
    <property type="match status" value="1"/>
</dbReference>
<dbReference type="GO" id="GO:0019760">
    <property type="term" value="P:glucosinolate metabolic process"/>
    <property type="evidence" value="ECO:0007669"/>
    <property type="project" value="UniProtKB-ARBA"/>
</dbReference>